<feature type="coiled-coil region" evidence="1">
    <location>
        <begin position="193"/>
        <end position="273"/>
    </location>
</feature>
<sequence length="455" mass="51527">MANHEEDIAQLEREIEAAHEERKRLLTQESKLKQKIALRALVSPRLKTPRSPRRFAQWEEELAKQETAKEELVLLEAETTRLRSAESNDVKYLGKLSTQQEALTLIHSQWANVEAAITRIFTRDRSRDGTMDMTKVLNKIRSSSVACLASLPQLESVVRPRLVTRDGLLNRLRPRRTVKAKKNSDKGQAAIKVKRLRAGIEDLERATEMEREKIKELKQKLQDDQLRFKAEAAELRRLHEEAVEDCARLQKRYEEESQQGDQNDEQLEALAEEDRALGPGPLTPEKHGELAHTFEALQEDKEKLGVSLAAMLAVQVELKTRLKSKESQLEEVCKDLAVAKANFEAASQAHEKEIAQLDEEVEKLRKEVSTENEHLVQEAQLERREPSKIGFSSQHLVQKLENVGSMIDARVGASTKILAATEGNMKAGLDESQKKLHEVATAVSAAQELMKKSSR</sequence>
<dbReference type="AlphaFoldDB" id="A0A7S4DZ48"/>
<name>A0A7S4DZ48_9EUKA</name>
<dbReference type="EMBL" id="HBIV01045178">
    <property type="protein sequence ID" value="CAE0679908.1"/>
    <property type="molecule type" value="Transcribed_RNA"/>
</dbReference>
<feature type="coiled-coil region" evidence="1">
    <location>
        <begin position="322"/>
        <end position="374"/>
    </location>
</feature>
<accession>A0A7S4DZ48</accession>
<organism evidence="2">
    <name type="scientific">Lotharella globosa</name>
    <dbReference type="NCBI Taxonomy" id="91324"/>
    <lineage>
        <taxon>Eukaryota</taxon>
        <taxon>Sar</taxon>
        <taxon>Rhizaria</taxon>
        <taxon>Cercozoa</taxon>
        <taxon>Chlorarachniophyceae</taxon>
        <taxon>Lotharella</taxon>
    </lineage>
</organism>
<evidence type="ECO:0000313" key="2">
    <source>
        <dbReference type="EMBL" id="CAE0679908.1"/>
    </source>
</evidence>
<reference evidence="2" key="1">
    <citation type="submission" date="2021-01" db="EMBL/GenBank/DDBJ databases">
        <authorList>
            <person name="Corre E."/>
            <person name="Pelletier E."/>
            <person name="Niang G."/>
            <person name="Scheremetjew M."/>
            <person name="Finn R."/>
            <person name="Kale V."/>
            <person name="Holt S."/>
            <person name="Cochrane G."/>
            <person name="Meng A."/>
            <person name="Brown T."/>
            <person name="Cohen L."/>
        </authorList>
    </citation>
    <scope>NUCLEOTIDE SEQUENCE</scope>
    <source>
        <strain evidence="2">CCCM811</strain>
    </source>
</reference>
<keyword evidence="1" id="KW-0175">Coiled coil</keyword>
<evidence type="ECO:0000256" key="1">
    <source>
        <dbReference type="SAM" id="Coils"/>
    </source>
</evidence>
<gene>
    <name evidence="2" type="ORF">LGLO00237_LOCUS31693</name>
</gene>
<feature type="coiled-coil region" evidence="1">
    <location>
        <begin position="1"/>
        <end position="75"/>
    </location>
</feature>
<proteinExistence type="predicted"/>
<protein>
    <submittedName>
        <fullName evidence="2">Uncharacterized protein</fullName>
    </submittedName>
</protein>